<dbReference type="Gene3D" id="1.10.3210.10">
    <property type="entry name" value="Hypothetical protein af1432"/>
    <property type="match status" value="1"/>
</dbReference>
<evidence type="ECO:0000313" key="2">
    <source>
        <dbReference type="EMBL" id="MET1490178.1"/>
    </source>
</evidence>
<keyword evidence="3" id="KW-1185">Reference proteome</keyword>
<dbReference type="EMBL" id="JBEWLZ010000004">
    <property type="protein sequence ID" value="MET1490178.1"/>
    <property type="molecule type" value="Genomic_DNA"/>
</dbReference>
<dbReference type="Pfam" id="PF13487">
    <property type="entry name" value="HD_5"/>
    <property type="match status" value="1"/>
</dbReference>
<dbReference type="CDD" id="cd00077">
    <property type="entry name" value="HDc"/>
    <property type="match status" value="1"/>
</dbReference>
<evidence type="ECO:0000259" key="1">
    <source>
        <dbReference type="PROSITE" id="PS51832"/>
    </source>
</evidence>
<dbReference type="InterPro" id="IPR037522">
    <property type="entry name" value="HD_GYP_dom"/>
</dbReference>
<evidence type="ECO:0000313" key="3">
    <source>
        <dbReference type="Proteomes" id="UP001548590"/>
    </source>
</evidence>
<protein>
    <submittedName>
        <fullName evidence="2">HD domain-containing phosphohydrolase</fullName>
    </submittedName>
</protein>
<sequence length="370" mass="41040">MRAFHKLTPEQIVLGKALPWDVFDSGGQLLLRKGNVVSDPAQASELAERGVYVDEVEYLASLEGREPPYEPFHIVASVSANLAYLLSHLPRDGSLQHEVEREAERLSWVAEHSPDATLAMIQLGEPDPYPARHAVLAAILADMLAQSMGWDDDRRISTLCAAMTMNAGMHTLQHQLSRQRDSLNPEQQQIVDQHPAESARLLIGCGVQDDEWLRAVLEHHERPDGCGYPRKTRDMSEIARLIHVCDVFTAMLSPRVYRPQLSGNEAVRQILSVYTEASGNPFGPLLTRLVSMYPPGTLVKLANGELAVVFKRGAHPFKPSVASLIDPKGMRNTKVPIRQTSEAEFAIAAVIAPGKAMIRIPLTQLWQHRP</sequence>
<comment type="caution">
    <text evidence="2">The sequence shown here is derived from an EMBL/GenBank/DDBJ whole genome shotgun (WGS) entry which is preliminary data.</text>
</comment>
<dbReference type="PANTHER" id="PTHR43155:SF2">
    <property type="entry name" value="CYCLIC DI-GMP PHOSPHODIESTERASE PA4108"/>
    <property type="match status" value="1"/>
</dbReference>
<organism evidence="2 3">
    <name type="scientific">Uliginosibacterium paludis</name>
    <dbReference type="NCBI Taxonomy" id="1615952"/>
    <lineage>
        <taxon>Bacteria</taxon>
        <taxon>Pseudomonadati</taxon>
        <taxon>Pseudomonadota</taxon>
        <taxon>Betaproteobacteria</taxon>
        <taxon>Rhodocyclales</taxon>
        <taxon>Zoogloeaceae</taxon>
        <taxon>Uliginosibacterium</taxon>
    </lineage>
</organism>
<accession>A0ABV2CQT5</accession>
<dbReference type="SUPFAM" id="SSF109604">
    <property type="entry name" value="HD-domain/PDEase-like"/>
    <property type="match status" value="1"/>
</dbReference>
<dbReference type="InterPro" id="IPR003607">
    <property type="entry name" value="HD/PDEase_dom"/>
</dbReference>
<name>A0ABV2CQT5_9RHOO</name>
<dbReference type="PANTHER" id="PTHR43155">
    <property type="entry name" value="CYCLIC DI-GMP PHOSPHODIESTERASE PA4108-RELATED"/>
    <property type="match status" value="1"/>
</dbReference>
<dbReference type="PROSITE" id="PS51832">
    <property type="entry name" value="HD_GYP"/>
    <property type="match status" value="1"/>
</dbReference>
<proteinExistence type="predicted"/>
<gene>
    <name evidence="2" type="ORF">ABVT11_10090</name>
</gene>
<dbReference type="RefSeq" id="WP_345923729.1">
    <property type="nucleotide sequence ID" value="NZ_JBDIVF010000001.1"/>
</dbReference>
<feature type="domain" description="HD-GYP" evidence="1">
    <location>
        <begin position="109"/>
        <end position="302"/>
    </location>
</feature>
<dbReference type="Proteomes" id="UP001548590">
    <property type="component" value="Unassembled WGS sequence"/>
</dbReference>
<reference evidence="2 3" key="1">
    <citation type="submission" date="2024-07" db="EMBL/GenBank/DDBJ databases">
        <title>Uliginosibacterium paludis KCTC:42655.</title>
        <authorList>
            <person name="Kim M.K."/>
        </authorList>
    </citation>
    <scope>NUCLEOTIDE SEQUENCE [LARGE SCALE GENOMIC DNA]</scope>
    <source>
        <strain evidence="2 3">KCTC 42655</strain>
    </source>
</reference>